<dbReference type="PANTHER" id="PTHR46903">
    <property type="entry name" value="C2H2-TYPE DOMAIN-CONTAINING PROTEIN"/>
    <property type="match status" value="1"/>
</dbReference>
<name>A0A164J5I9_9CRUS</name>
<gene>
    <name evidence="1" type="ORF">APZ42_001139</name>
</gene>
<protein>
    <submittedName>
        <fullName evidence="1">Uncharacterized protein</fullName>
    </submittedName>
</protein>
<organism evidence="1 2">
    <name type="scientific">Daphnia magna</name>
    <dbReference type="NCBI Taxonomy" id="35525"/>
    <lineage>
        <taxon>Eukaryota</taxon>
        <taxon>Metazoa</taxon>
        <taxon>Ecdysozoa</taxon>
        <taxon>Arthropoda</taxon>
        <taxon>Crustacea</taxon>
        <taxon>Branchiopoda</taxon>
        <taxon>Diplostraca</taxon>
        <taxon>Cladocera</taxon>
        <taxon>Anomopoda</taxon>
        <taxon>Daphniidae</taxon>
        <taxon>Daphnia</taxon>
    </lineage>
</organism>
<dbReference type="EMBL" id="LRGB01005585">
    <property type="protein sequence ID" value="KZS01996.1"/>
    <property type="molecule type" value="Genomic_DNA"/>
</dbReference>
<proteinExistence type="predicted"/>
<evidence type="ECO:0000313" key="2">
    <source>
        <dbReference type="Proteomes" id="UP000076858"/>
    </source>
</evidence>
<dbReference type="OrthoDB" id="6387806at2759"/>
<sequence length="102" mass="11288">DPVDSTQAPDAWIDVYLTGREKPHVREKGGKSSVTVQLEVYSGRALDWFSWISMWYALVHITGKTASEKLAILKNFLKGDLADIVHGHGGGESGYKDRMEAP</sequence>
<dbReference type="Proteomes" id="UP000076858">
    <property type="component" value="Unassembled WGS sequence"/>
</dbReference>
<feature type="non-terminal residue" evidence="1">
    <location>
        <position position="102"/>
    </location>
</feature>
<keyword evidence="2" id="KW-1185">Reference proteome</keyword>
<evidence type="ECO:0000313" key="1">
    <source>
        <dbReference type="EMBL" id="KZS01996.1"/>
    </source>
</evidence>
<dbReference type="AlphaFoldDB" id="A0A164J5I9"/>
<comment type="caution">
    <text evidence="1">The sequence shown here is derived from an EMBL/GenBank/DDBJ whole genome shotgun (WGS) entry which is preliminary data.</text>
</comment>
<reference evidence="1 2" key="1">
    <citation type="submission" date="2016-03" db="EMBL/GenBank/DDBJ databases">
        <title>EvidentialGene: Evidence-directed Construction of Genes on Genomes.</title>
        <authorList>
            <person name="Gilbert D.G."/>
            <person name="Choi J.-H."/>
            <person name="Mockaitis K."/>
            <person name="Colbourne J."/>
            <person name="Pfrender M."/>
        </authorList>
    </citation>
    <scope>NUCLEOTIDE SEQUENCE [LARGE SCALE GENOMIC DNA]</scope>
    <source>
        <strain evidence="1 2">Xinb3</strain>
        <tissue evidence="1">Complete organism</tissue>
    </source>
</reference>
<feature type="non-terminal residue" evidence="1">
    <location>
        <position position="1"/>
    </location>
</feature>
<accession>A0A164J5I9</accession>
<dbReference type="PANTHER" id="PTHR46903:SF1">
    <property type="entry name" value="CCHC-TYPE DOMAIN-CONTAINING PROTEIN"/>
    <property type="match status" value="1"/>
</dbReference>